<dbReference type="GO" id="GO:0009055">
    <property type="term" value="F:electron transfer activity"/>
    <property type="evidence" value="ECO:0007669"/>
    <property type="project" value="InterPro"/>
</dbReference>
<sequence length="192" mass="22133">MNNIVVIYQSKYGATKKYAEWLSEEFSCDIIETKKATIDEVEKYDVIILGGGIYATGISGISFIKKNYGRLKDKDIIVFAVGASPYDENAMTQLRERNFKMELSHIPCFYCRGAWNEEDMSWKDRTLCNLLKKAVEKKDSNTYEPWERALMEAVGSSNDWTDKEYIAQIIEHVQKAKPLGIAYYEAKHNNKN</sequence>
<gene>
    <name evidence="3" type="ORF">GOQ27_09890</name>
</gene>
<comment type="caution">
    <text evidence="3">The sequence shown here is derived from an EMBL/GenBank/DDBJ whole genome shotgun (WGS) entry which is preliminary data.</text>
</comment>
<reference evidence="3" key="1">
    <citation type="submission" date="2019-12" db="EMBL/GenBank/DDBJ databases">
        <title>Clostridiaceae gen. nov. sp. nov., isolated from sediment in Xinjiang, China.</title>
        <authorList>
            <person name="Zhang R."/>
        </authorList>
    </citation>
    <scope>NUCLEOTIDE SEQUENCE</scope>
    <source>
        <strain evidence="3">D2Q-11</strain>
    </source>
</reference>
<dbReference type="Gene3D" id="3.40.50.360">
    <property type="match status" value="1"/>
</dbReference>
<dbReference type="GO" id="GO:0070819">
    <property type="term" value="F:menaquinone-dependent protoporphyrinogen oxidase activity"/>
    <property type="evidence" value="ECO:0007669"/>
    <property type="project" value="TreeGrafter"/>
</dbReference>
<feature type="domain" description="Flavodoxin-like" evidence="2">
    <location>
        <begin position="4"/>
        <end position="151"/>
    </location>
</feature>
<dbReference type="PANTHER" id="PTHR38030:SF2">
    <property type="entry name" value="PROTOPORPHYRINOGEN IX DEHYDROGENASE [QUINONE]"/>
    <property type="match status" value="1"/>
</dbReference>
<organism evidence="3 4">
    <name type="scientific">Anaeromonas frigoriresistens</name>
    <dbReference type="NCBI Taxonomy" id="2683708"/>
    <lineage>
        <taxon>Bacteria</taxon>
        <taxon>Bacillati</taxon>
        <taxon>Bacillota</taxon>
        <taxon>Tissierellia</taxon>
        <taxon>Tissierellales</taxon>
        <taxon>Thermohalobacteraceae</taxon>
        <taxon>Anaeromonas</taxon>
    </lineage>
</organism>
<dbReference type="SUPFAM" id="SSF52218">
    <property type="entry name" value="Flavoproteins"/>
    <property type="match status" value="1"/>
</dbReference>
<proteinExistence type="predicted"/>
<accession>A0A942Z6S1</accession>
<dbReference type="PROSITE" id="PS50902">
    <property type="entry name" value="FLAVODOXIN_LIKE"/>
    <property type="match status" value="1"/>
</dbReference>
<dbReference type="GO" id="GO:0016651">
    <property type="term" value="F:oxidoreductase activity, acting on NAD(P)H"/>
    <property type="evidence" value="ECO:0007669"/>
    <property type="project" value="UniProtKB-ARBA"/>
</dbReference>
<dbReference type="PANTHER" id="PTHR38030">
    <property type="entry name" value="PROTOPORPHYRINOGEN IX DEHYDROGENASE [MENAQUINONE]"/>
    <property type="match status" value="1"/>
</dbReference>
<dbReference type="RefSeq" id="WP_203366700.1">
    <property type="nucleotide sequence ID" value="NZ_WSFT01000037.1"/>
</dbReference>
<dbReference type="InterPro" id="IPR001226">
    <property type="entry name" value="Flavodoxin_CS"/>
</dbReference>
<dbReference type="GO" id="GO:0010181">
    <property type="term" value="F:FMN binding"/>
    <property type="evidence" value="ECO:0007669"/>
    <property type="project" value="InterPro"/>
</dbReference>
<dbReference type="InterPro" id="IPR008254">
    <property type="entry name" value="Flavodoxin/NO_synth"/>
</dbReference>
<keyword evidence="1" id="KW-0812">Transmembrane</keyword>
<protein>
    <submittedName>
        <fullName evidence="3">Flavodoxin</fullName>
    </submittedName>
</protein>
<feature type="transmembrane region" description="Helical" evidence="1">
    <location>
        <begin position="46"/>
        <end position="64"/>
    </location>
</feature>
<dbReference type="AlphaFoldDB" id="A0A942Z6S1"/>
<keyword evidence="1" id="KW-1133">Transmembrane helix</keyword>
<dbReference type="GO" id="GO:0006783">
    <property type="term" value="P:heme biosynthetic process"/>
    <property type="evidence" value="ECO:0007669"/>
    <property type="project" value="TreeGrafter"/>
</dbReference>
<keyword evidence="1" id="KW-0472">Membrane</keyword>
<name>A0A942Z6S1_9FIRM</name>
<dbReference type="InterPro" id="IPR026816">
    <property type="entry name" value="Flavodoxin_dom"/>
</dbReference>
<dbReference type="Pfam" id="PF12724">
    <property type="entry name" value="Flavodoxin_5"/>
    <property type="match status" value="1"/>
</dbReference>
<dbReference type="EMBL" id="WSFT01000037">
    <property type="protein sequence ID" value="MBS4538776.1"/>
    <property type="molecule type" value="Genomic_DNA"/>
</dbReference>
<evidence type="ECO:0000256" key="1">
    <source>
        <dbReference type="SAM" id="Phobius"/>
    </source>
</evidence>
<evidence type="ECO:0000313" key="3">
    <source>
        <dbReference type="EMBL" id="MBS4538776.1"/>
    </source>
</evidence>
<dbReference type="PROSITE" id="PS00201">
    <property type="entry name" value="FLAVODOXIN"/>
    <property type="match status" value="1"/>
</dbReference>
<dbReference type="InterPro" id="IPR029039">
    <property type="entry name" value="Flavoprotein-like_sf"/>
</dbReference>
<dbReference type="InterPro" id="IPR052200">
    <property type="entry name" value="Protoporphyrinogen_IX_DH"/>
</dbReference>
<evidence type="ECO:0000259" key="2">
    <source>
        <dbReference type="PROSITE" id="PS50902"/>
    </source>
</evidence>
<evidence type="ECO:0000313" key="4">
    <source>
        <dbReference type="Proteomes" id="UP000724672"/>
    </source>
</evidence>
<dbReference type="Proteomes" id="UP000724672">
    <property type="component" value="Unassembled WGS sequence"/>
</dbReference>
<keyword evidence="4" id="KW-1185">Reference proteome</keyword>